<protein>
    <submittedName>
        <fullName evidence="1">Uncharacterized protein</fullName>
    </submittedName>
</protein>
<accession>A0A5N5XJL1</accession>
<sequence>MATFPLFTDPRASAYAHQDLEEATQFSCFGFHHGPIATTPPVRAIPTEPNTVEMTGWDDTSLKLSKVQGGVCWLEVGAGRMCGMVFDNAPSLYRHMRLNVANNPRGNIVIAEKIVGEQAIRKYVRDQHWRHADFLYEPGRGPLGGIIDNTATQLESIAALDPVFAEHFGTRFHRDTVISMSRSGERGL</sequence>
<dbReference type="AlphaFoldDB" id="A0A5N5XJL1"/>
<dbReference type="Proteomes" id="UP000326565">
    <property type="component" value="Unassembled WGS sequence"/>
</dbReference>
<name>A0A5N5XJL1_9EURO</name>
<dbReference type="EMBL" id="ML732149">
    <property type="protein sequence ID" value="KAB8079702.1"/>
    <property type="molecule type" value="Genomic_DNA"/>
</dbReference>
<evidence type="ECO:0000313" key="2">
    <source>
        <dbReference type="Proteomes" id="UP000326565"/>
    </source>
</evidence>
<organism evidence="1 2">
    <name type="scientific">Aspergillus leporis</name>
    <dbReference type="NCBI Taxonomy" id="41062"/>
    <lineage>
        <taxon>Eukaryota</taxon>
        <taxon>Fungi</taxon>
        <taxon>Dikarya</taxon>
        <taxon>Ascomycota</taxon>
        <taxon>Pezizomycotina</taxon>
        <taxon>Eurotiomycetes</taxon>
        <taxon>Eurotiomycetidae</taxon>
        <taxon>Eurotiales</taxon>
        <taxon>Aspergillaceae</taxon>
        <taxon>Aspergillus</taxon>
        <taxon>Aspergillus subgen. Circumdati</taxon>
    </lineage>
</organism>
<gene>
    <name evidence="1" type="ORF">BDV29DRAFT_151620</name>
</gene>
<evidence type="ECO:0000313" key="1">
    <source>
        <dbReference type="EMBL" id="KAB8079702.1"/>
    </source>
</evidence>
<reference evidence="1 2" key="1">
    <citation type="submission" date="2019-04" db="EMBL/GenBank/DDBJ databases">
        <title>Friends and foes A comparative genomics study of 23 Aspergillus species from section Flavi.</title>
        <authorList>
            <consortium name="DOE Joint Genome Institute"/>
            <person name="Kjaerbolling I."/>
            <person name="Vesth T."/>
            <person name="Frisvad J.C."/>
            <person name="Nybo J.L."/>
            <person name="Theobald S."/>
            <person name="Kildgaard S."/>
            <person name="Isbrandt T."/>
            <person name="Kuo A."/>
            <person name="Sato A."/>
            <person name="Lyhne E.K."/>
            <person name="Kogle M.E."/>
            <person name="Wiebenga A."/>
            <person name="Kun R.S."/>
            <person name="Lubbers R.J."/>
            <person name="Makela M.R."/>
            <person name="Barry K."/>
            <person name="Chovatia M."/>
            <person name="Clum A."/>
            <person name="Daum C."/>
            <person name="Haridas S."/>
            <person name="He G."/>
            <person name="LaButti K."/>
            <person name="Lipzen A."/>
            <person name="Mondo S."/>
            <person name="Riley R."/>
            <person name="Salamov A."/>
            <person name="Simmons B.A."/>
            <person name="Magnuson J.K."/>
            <person name="Henrissat B."/>
            <person name="Mortensen U.H."/>
            <person name="Larsen T.O."/>
            <person name="Devries R.P."/>
            <person name="Grigoriev I.V."/>
            <person name="Machida M."/>
            <person name="Baker S.E."/>
            <person name="Andersen M.R."/>
        </authorList>
    </citation>
    <scope>NUCLEOTIDE SEQUENCE [LARGE SCALE GENOMIC DNA]</scope>
    <source>
        <strain evidence="1 2">CBS 151.66</strain>
    </source>
</reference>
<proteinExistence type="predicted"/>
<keyword evidence="2" id="KW-1185">Reference proteome</keyword>
<dbReference type="OrthoDB" id="4487035at2759"/>